<protein>
    <submittedName>
        <fullName evidence="1">Uncharacterized protein</fullName>
    </submittedName>
</protein>
<evidence type="ECO:0000313" key="1">
    <source>
        <dbReference type="EMBL" id="OAE31152.1"/>
    </source>
</evidence>
<evidence type="ECO:0000313" key="2">
    <source>
        <dbReference type="Proteomes" id="UP000077202"/>
    </source>
</evidence>
<dbReference type="EMBL" id="LVLJ01001166">
    <property type="protein sequence ID" value="OAE31152.1"/>
    <property type="molecule type" value="Genomic_DNA"/>
</dbReference>
<accession>A0A176WFN0</accession>
<proteinExistence type="predicted"/>
<keyword evidence="2" id="KW-1185">Reference proteome</keyword>
<sequence>MSVDAEEVQIAPRFSRSIDYSSGLEFRIQFGKSVPSANGNSSEVAVRAGSCPKVRGETGISVGVSPDNCAGPFVYYPEELPAGKRSGGGRRKMSMG</sequence>
<reference evidence="1" key="1">
    <citation type="submission" date="2016-03" db="EMBL/GenBank/DDBJ databases">
        <title>Mechanisms controlling the formation of the plant cell surface in tip-growing cells are functionally conserved among land plants.</title>
        <authorList>
            <person name="Honkanen S."/>
            <person name="Jones V.A."/>
            <person name="Morieri G."/>
            <person name="Champion C."/>
            <person name="Hetherington A.J."/>
            <person name="Kelly S."/>
            <person name="Saint-Marcoux D."/>
            <person name="Proust H."/>
            <person name="Prescott H."/>
            <person name="Dolan L."/>
        </authorList>
    </citation>
    <scope>NUCLEOTIDE SEQUENCE [LARGE SCALE GENOMIC DNA]</scope>
    <source>
        <tissue evidence="1">Whole gametophyte</tissue>
    </source>
</reference>
<name>A0A176WFN0_MARPO</name>
<dbReference type="AlphaFoldDB" id="A0A176WFN0"/>
<comment type="caution">
    <text evidence="1">The sequence shown here is derived from an EMBL/GenBank/DDBJ whole genome shotgun (WGS) entry which is preliminary data.</text>
</comment>
<dbReference type="Proteomes" id="UP000077202">
    <property type="component" value="Unassembled WGS sequence"/>
</dbReference>
<organism evidence="1 2">
    <name type="scientific">Marchantia polymorpha subsp. ruderalis</name>
    <dbReference type="NCBI Taxonomy" id="1480154"/>
    <lineage>
        <taxon>Eukaryota</taxon>
        <taxon>Viridiplantae</taxon>
        <taxon>Streptophyta</taxon>
        <taxon>Embryophyta</taxon>
        <taxon>Marchantiophyta</taxon>
        <taxon>Marchantiopsida</taxon>
        <taxon>Marchantiidae</taxon>
        <taxon>Marchantiales</taxon>
        <taxon>Marchantiaceae</taxon>
        <taxon>Marchantia</taxon>
    </lineage>
</organism>
<gene>
    <name evidence="1" type="ORF">AXG93_2508s1160</name>
</gene>